<evidence type="ECO:0000256" key="4">
    <source>
        <dbReference type="ARBA" id="ARBA00022801"/>
    </source>
</evidence>
<proteinExistence type="inferred from homology"/>
<dbReference type="PANTHER" id="PTHR40942:SF4">
    <property type="entry name" value="CYTOCHROME C5"/>
    <property type="match status" value="1"/>
</dbReference>
<dbReference type="InterPro" id="IPR004843">
    <property type="entry name" value="Calcineurin-like_PHP"/>
</dbReference>
<organism evidence="10 11">
    <name type="scientific">Sinimarinibacterium thermocellulolyticum</name>
    <dbReference type="NCBI Taxonomy" id="3170016"/>
    <lineage>
        <taxon>Bacteria</taxon>
        <taxon>Pseudomonadati</taxon>
        <taxon>Pseudomonadota</taxon>
        <taxon>Gammaproteobacteria</taxon>
        <taxon>Nevskiales</taxon>
        <taxon>Nevskiaceae</taxon>
        <taxon>Sinimarinibacterium</taxon>
    </lineage>
</organism>
<evidence type="ECO:0000256" key="6">
    <source>
        <dbReference type="ARBA" id="ARBA00032248"/>
    </source>
</evidence>
<sequence length="270" mass="29355">MSTYVIGDIQGCRDALLRLLERCRFDPAADRLICAGDLVARGPDSLGTLRFVHGLGTAATAVLGNHDLHLLALAQGFGRARDGLDTVVAADDAETLLEWLSTRPLALHHAATDTLIVHAGVAPQWTVAQTLALAGEAQAVFADRERRRAFLPRMYGDAPARWRDDLTGDDRLRCIVNVLTRARYCSAQGDFEFAEKGSPGAQAGDLMPWFEVPERRSAGTRIVFGHWSTLGRIHWPQANVWGLDTGCVWGGALSALRLEDLHLLEVPCAG</sequence>
<reference evidence="10 11" key="1">
    <citation type="submission" date="2024-06" db="EMBL/GenBank/DDBJ databases">
        <authorList>
            <person name="Li Z."/>
            <person name="Jiang Y."/>
        </authorList>
    </citation>
    <scope>NUCLEOTIDE SEQUENCE [LARGE SCALE GENOMIC DNA]</scope>
    <source>
        <strain evidence="10 11">HSW-8</strain>
    </source>
</reference>
<dbReference type="Gene3D" id="3.60.21.10">
    <property type="match status" value="1"/>
</dbReference>
<dbReference type="InterPro" id="IPR029052">
    <property type="entry name" value="Metallo-depent_PP-like"/>
</dbReference>
<evidence type="ECO:0000256" key="3">
    <source>
        <dbReference type="ARBA" id="ARBA00012506"/>
    </source>
</evidence>
<dbReference type="Proteomes" id="UP001465331">
    <property type="component" value="Unassembled WGS sequence"/>
</dbReference>
<dbReference type="EMBL" id="JBEPIJ010000001">
    <property type="protein sequence ID" value="MES0872715.1"/>
    <property type="molecule type" value="Genomic_DNA"/>
</dbReference>
<dbReference type="SUPFAM" id="SSF56300">
    <property type="entry name" value="Metallo-dependent phosphatases"/>
    <property type="match status" value="1"/>
</dbReference>
<evidence type="ECO:0000256" key="5">
    <source>
        <dbReference type="ARBA" id="ARBA00031248"/>
    </source>
</evidence>
<evidence type="ECO:0000256" key="2">
    <source>
        <dbReference type="ARBA" id="ARBA00005419"/>
    </source>
</evidence>
<comment type="catalytic activity">
    <reaction evidence="8">
        <text>P(1),P(4)-bis(5'-adenosyl) tetraphosphate + H2O = 2 ADP + 2 H(+)</text>
        <dbReference type="Rhea" id="RHEA:24252"/>
        <dbReference type="ChEBI" id="CHEBI:15377"/>
        <dbReference type="ChEBI" id="CHEBI:15378"/>
        <dbReference type="ChEBI" id="CHEBI:58141"/>
        <dbReference type="ChEBI" id="CHEBI:456216"/>
        <dbReference type="EC" id="3.6.1.41"/>
    </reaction>
</comment>
<comment type="caution">
    <text evidence="10">The sequence shown here is derived from an EMBL/GenBank/DDBJ whole genome shotgun (WGS) entry which is preliminary data.</text>
</comment>
<dbReference type="PIRSF" id="PIRSF000903">
    <property type="entry name" value="B5n-ttraPtase_sm"/>
    <property type="match status" value="1"/>
</dbReference>
<evidence type="ECO:0000256" key="7">
    <source>
        <dbReference type="ARBA" id="ARBA00033210"/>
    </source>
</evidence>
<keyword evidence="11" id="KW-1185">Reference proteome</keyword>
<dbReference type="RefSeq" id="WP_352886811.1">
    <property type="nucleotide sequence ID" value="NZ_JBEPIJ010000001.1"/>
</dbReference>
<dbReference type="Pfam" id="PF00149">
    <property type="entry name" value="Metallophos"/>
    <property type="match status" value="1"/>
</dbReference>
<evidence type="ECO:0000256" key="1">
    <source>
        <dbReference type="ARBA" id="ARBA00003413"/>
    </source>
</evidence>
<evidence type="ECO:0000313" key="10">
    <source>
        <dbReference type="EMBL" id="MES0872715.1"/>
    </source>
</evidence>
<dbReference type="GO" id="GO:0008803">
    <property type="term" value="F:bis(5'-nucleosyl)-tetraphosphatase (symmetrical) activity"/>
    <property type="evidence" value="ECO:0007669"/>
    <property type="project" value="UniProtKB-EC"/>
</dbReference>
<comment type="similarity">
    <text evidence="2">Belongs to the Ap4A hydrolase family.</text>
</comment>
<dbReference type="NCBIfam" id="TIGR00668">
    <property type="entry name" value="apaH"/>
    <property type="match status" value="1"/>
</dbReference>
<dbReference type="EC" id="3.6.1.41" evidence="3"/>
<dbReference type="InterPro" id="IPR004617">
    <property type="entry name" value="ApaH"/>
</dbReference>
<name>A0ABV2A634_9GAMM</name>
<protein>
    <recommendedName>
        <fullName evidence="3">bis(5'-nucleosyl)-tetraphosphatase (symmetrical)</fullName>
        <ecNumber evidence="3">3.6.1.41</ecNumber>
    </recommendedName>
    <alternativeName>
        <fullName evidence="6">Ap4A hydrolase</fullName>
    </alternativeName>
    <alternativeName>
        <fullName evidence="5">Diadenosine 5',5'''-P1,P4-tetraphosphate pyrophosphohydrolase</fullName>
    </alternativeName>
    <alternativeName>
        <fullName evidence="7">Diadenosine tetraphosphatase</fullName>
    </alternativeName>
</protein>
<feature type="domain" description="Calcineurin-like phosphoesterase" evidence="9">
    <location>
        <begin position="1"/>
        <end position="122"/>
    </location>
</feature>
<evidence type="ECO:0000259" key="9">
    <source>
        <dbReference type="Pfam" id="PF00149"/>
    </source>
</evidence>
<accession>A0ABV2A634</accession>
<dbReference type="CDD" id="cd07422">
    <property type="entry name" value="MPP_ApaH"/>
    <property type="match status" value="1"/>
</dbReference>
<evidence type="ECO:0000313" key="11">
    <source>
        <dbReference type="Proteomes" id="UP001465331"/>
    </source>
</evidence>
<gene>
    <name evidence="10" type="ORF">ABSH63_01635</name>
</gene>
<dbReference type="NCBIfam" id="NF001204">
    <property type="entry name" value="PRK00166.1"/>
    <property type="match status" value="1"/>
</dbReference>
<dbReference type="PANTHER" id="PTHR40942">
    <property type="match status" value="1"/>
</dbReference>
<keyword evidence="4 10" id="KW-0378">Hydrolase</keyword>
<evidence type="ECO:0000256" key="8">
    <source>
        <dbReference type="ARBA" id="ARBA00049417"/>
    </source>
</evidence>
<comment type="function">
    <text evidence="1">Hydrolyzes diadenosine 5',5'''-P1,P4-tetraphosphate to yield ADP.</text>
</comment>